<comment type="caution">
    <text evidence="5">The sequence shown here is derived from an EMBL/GenBank/DDBJ whole genome shotgun (WGS) entry which is preliminary data.</text>
</comment>
<dbReference type="InterPro" id="IPR035412">
    <property type="entry name" value="Terminase_L_N"/>
</dbReference>
<feature type="domain" description="Phage terminase large subunit N-terminal" evidence="3">
    <location>
        <begin position="61"/>
        <end position="224"/>
    </location>
</feature>
<protein>
    <recommendedName>
        <fullName evidence="6">Terminase</fullName>
    </recommendedName>
</protein>
<dbReference type="InterPro" id="IPR035421">
    <property type="entry name" value="Terminase_6C"/>
</dbReference>
<dbReference type="Pfam" id="PF17289">
    <property type="entry name" value="Terminase_6C"/>
    <property type="match status" value="1"/>
</dbReference>
<evidence type="ECO:0000256" key="2">
    <source>
        <dbReference type="SAM" id="MobiDB-lite"/>
    </source>
</evidence>
<organism evidence="5">
    <name type="scientific">Bradyrhizobium septentrionale</name>
    <dbReference type="NCBI Taxonomy" id="1404411"/>
    <lineage>
        <taxon>Bacteria</taxon>
        <taxon>Pseudomonadati</taxon>
        <taxon>Pseudomonadota</taxon>
        <taxon>Alphaproteobacteria</taxon>
        <taxon>Hyphomicrobiales</taxon>
        <taxon>Nitrobacteraceae</taxon>
        <taxon>Bradyrhizobium</taxon>
    </lineage>
</organism>
<evidence type="ECO:0000259" key="4">
    <source>
        <dbReference type="Pfam" id="PF17289"/>
    </source>
</evidence>
<accession>A0A973W391</accession>
<dbReference type="AlphaFoldDB" id="A0A973W391"/>
<dbReference type="EMBL" id="JAAOLE020000001">
    <property type="protein sequence ID" value="NVI46370.1"/>
    <property type="molecule type" value="Genomic_DNA"/>
</dbReference>
<evidence type="ECO:0000256" key="1">
    <source>
        <dbReference type="ARBA" id="ARBA00022612"/>
    </source>
</evidence>
<proteinExistence type="predicted"/>
<evidence type="ECO:0000313" key="5">
    <source>
        <dbReference type="EMBL" id="NVI46370.1"/>
    </source>
</evidence>
<reference evidence="5" key="1">
    <citation type="submission" date="2020-06" db="EMBL/GenBank/DDBJ databases">
        <title>Whole Genome Sequence of Bradyrhizobium sp. Strain 1S1.</title>
        <authorList>
            <person name="Bromfield E.S.P."/>
            <person name="Cloutier S."/>
        </authorList>
    </citation>
    <scope>NUCLEOTIDE SEQUENCE [LARGE SCALE GENOMIC DNA]</scope>
    <source>
        <strain evidence="5">1S1</strain>
    </source>
</reference>
<sequence length="569" mass="61893">MPSSKAARQKKAPSRGPQFVIVGAEGPTKVGHNGGPALSSWGEKGATPAQEKATILLGGDQRHTCLVGGARSGKTTTLVRTIVLRALRFPGSRHVILRNRAVHADASVGLDTLPKVMKLFFPGTTYRHSRHPHNVVRFPNGSEIWIGGLDDASRADKILGAEYATIFLNECSQISWYTAKLVRSRLAQVVAGCRQRMFYDINPVGKSHWTNVLFGELKDPETKVAINDPENYQRMFINPADNIANLDAGYIKELENSTGNYRKRFWEGAYIDENVGALWTTEMIESCRVVVGDEPEYVQTVVSIDPSGASEPGDKTDVEQKPLNDEIGIIVASLGKDNRVYLRADLSIVGGPENWGKAAIAAYHAYGADHIIAETNYGGDMVAYVIRSLDGNVPVRVVHASKGKHVRAEPISTLYTRNGVRHVGRFNELEDQLTAFTTLGYGGPKSPDRADAWIWAVNDLALASGANSWIEYYKRLAEGAQQQGGAASAPPPEGPQFGFEITPATPPRDKVLIRVPDDVSTVYLMDGTAAYPPANRIIAVSKDDASAFMQRGWERVPLPAPTPQAGPTT</sequence>
<dbReference type="InterPro" id="IPR027417">
    <property type="entry name" value="P-loop_NTPase"/>
</dbReference>
<evidence type="ECO:0000259" key="3">
    <source>
        <dbReference type="Pfam" id="PF04466"/>
    </source>
</evidence>
<dbReference type="Gene3D" id="3.40.50.300">
    <property type="entry name" value="P-loop containing nucleotide triphosphate hydrolases"/>
    <property type="match status" value="1"/>
</dbReference>
<dbReference type="Pfam" id="PF04466">
    <property type="entry name" value="Terminase_3"/>
    <property type="match status" value="1"/>
</dbReference>
<keyword evidence="1" id="KW-1188">Viral release from host cell</keyword>
<evidence type="ECO:0008006" key="6">
    <source>
        <dbReference type="Google" id="ProtNLM"/>
    </source>
</evidence>
<feature type="domain" description="Terminase large subunit gp17-like C-terminal" evidence="4">
    <location>
        <begin position="318"/>
        <end position="458"/>
    </location>
</feature>
<dbReference type="RefSeq" id="WP_166205695.1">
    <property type="nucleotide sequence ID" value="NZ_CP088285.1"/>
</dbReference>
<feature type="region of interest" description="Disordered" evidence="2">
    <location>
        <begin position="483"/>
        <end position="504"/>
    </location>
</feature>
<gene>
    <name evidence="5" type="ORF">HAP48_026105</name>
</gene>
<name>A0A973W391_9BRAD</name>